<evidence type="ECO:0000256" key="1">
    <source>
        <dbReference type="SAM" id="MobiDB-lite"/>
    </source>
</evidence>
<evidence type="ECO:0000313" key="3">
    <source>
        <dbReference type="EMBL" id="HIX20072.1"/>
    </source>
</evidence>
<proteinExistence type="predicted"/>
<reference evidence="3" key="2">
    <citation type="submission" date="2021-04" db="EMBL/GenBank/DDBJ databases">
        <authorList>
            <person name="Gilroy R."/>
        </authorList>
    </citation>
    <scope>NUCLEOTIDE SEQUENCE</scope>
    <source>
        <strain evidence="3">14975</strain>
    </source>
</reference>
<feature type="signal peptide" evidence="2">
    <location>
        <begin position="1"/>
        <end position="22"/>
    </location>
</feature>
<reference evidence="3" key="1">
    <citation type="journal article" date="2021" name="PeerJ">
        <title>Extensive microbial diversity within the chicken gut microbiome revealed by metagenomics and culture.</title>
        <authorList>
            <person name="Gilroy R."/>
            <person name="Ravi A."/>
            <person name="Getino M."/>
            <person name="Pursley I."/>
            <person name="Horton D.L."/>
            <person name="Alikhan N.F."/>
            <person name="Baker D."/>
            <person name="Gharbi K."/>
            <person name="Hall N."/>
            <person name="Watson M."/>
            <person name="Adriaenssens E.M."/>
            <person name="Foster-Nyarko E."/>
            <person name="Jarju S."/>
            <person name="Secka A."/>
            <person name="Antonio M."/>
            <person name="Oren A."/>
            <person name="Chaudhuri R.R."/>
            <person name="La Ragione R."/>
            <person name="Hildebrand F."/>
            <person name="Pallen M.J."/>
        </authorList>
    </citation>
    <scope>NUCLEOTIDE SEQUENCE</scope>
    <source>
        <strain evidence="3">14975</strain>
    </source>
</reference>
<evidence type="ECO:0000313" key="4">
    <source>
        <dbReference type="Proteomes" id="UP000823964"/>
    </source>
</evidence>
<accession>A0A9D1VBF4</accession>
<dbReference type="Proteomes" id="UP000823964">
    <property type="component" value="Unassembled WGS sequence"/>
</dbReference>
<gene>
    <name evidence="3" type="ORF">H9862_05650</name>
</gene>
<protein>
    <recommendedName>
        <fullName evidence="5">DUF255 domain-containing protein</fullName>
    </recommendedName>
</protein>
<feature type="region of interest" description="Disordered" evidence="1">
    <location>
        <begin position="177"/>
        <end position="203"/>
    </location>
</feature>
<organism evidence="3 4">
    <name type="scientific">Candidatus Akkermansia intestinigallinarum</name>
    <dbReference type="NCBI Taxonomy" id="2838431"/>
    <lineage>
        <taxon>Bacteria</taxon>
        <taxon>Pseudomonadati</taxon>
        <taxon>Verrucomicrobiota</taxon>
        <taxon>Verrucomicrobiia</taxon>
        <taxon>Verrucomicrobiales</taxon>
        <taxon>Akkermansiaceae</taxon>
        <taxon>Akkermansia</taxon>
    </lineage>
</organism>
<evidence type="ECO:0000256" key="2">
    <source>
        <dbReference type="SAM" id="SignalP"/>
    </source>
</evidence>
<evidence type="ECO:0008006" key="5">
    <source>
        <dbReference type="Google" id="ProtNLM"/>
    </source>
</evidence>
<feature type="chain" id="PRO_5038801646" description="DUF255 domain-containing protein" evidence="2">
    <location>
        <begin position="23"/>
        <end position="307"/>
    </location>
</feature>
<comment type="caution">
    <text evidence="3">The sequence shown here is derived from an EMBL/GenBank/DDBJ whole genome shotgun (WGS) entry which is preliminary data.</text>
</comment>
<dbReference type="AlphaFoldDB" id="A0A9D1VBF4"/>
<keyword evidence="2" id="KW-0732">Signal</keyword>
<dbReference type="EMBL" id="DXFQ01000099">
    <property type="protein sequence ID" value="HIX20072.1"/>
    <property type="molecule type" value="Genomic_DNA"/>
</dbReference>
<sequence>MKNHKLLSLLLLPLMFGAGVWAGTYESALNRAGRKPVVLFCYGADYDKVSERTYEEFIKKRGISQALRGAVLVEVPIYQSPDEKQKKEYTKVMGDRSLPSGIWSYPCLAVVDAQGNLRGIVQSAEEMKNAETASAALTRIIDQFGDQEKLLQKAERASGSRRAALIAEAADIGLPLPPSALKPDARSERRANRRRSKNADASEQDDLAGRFTFDPLALVEKLEPMSIVDAHNHVRTLEASGVYSKRQRQEMLAALGGHVRRSKGSPALLRAIYTEMRNIDPSNLYGAYAEGALELWCKDDEPAPSGK</sequence>
<name>A0A9D1VBF4_9BACT</name>